<dbReference type="EMBL" id="MN740580">
    <property type="protein sequence ID" value="QHU34834.1"/>
    <property type="molecule type" value="Genomic_DNA"/>
</dbReference>
<feature type="compositionally biased region" description="Acidic residues" evidence="1">
    <location>
        <begin position="1112"/>
        <end position="1140"/>
    </location>
</feature>
<sequence length="1163" mass="137488">MATDTEILKDIEYIDEDLDDIEYTEILSFDEMSKINPSFIALDKDDIYNYLYIFFKNKKKSDLMRDLFYEILINSDSKNGKITDYTNYIFSTDGELEKYGEDNSKDATFNFIGNYNNKALLKEFVKRKFCVAYNINSDKIRLKPVNNTNIIISETEQFSKKDFPKYYPIIKEYPIIKCGQIDKVEHIYNINDRDDINLPILGAYYKIPTSTNDDYMYAKIASHLLNSINTNYISSDNYKDIYELIKNTRPDIGVIIDDINNNKDSFYLDYSNINNIFKKYDYSLDFISEKDLEVLSDYMITIIKSENERKNIHKSFKIKKLKLINRKLTFFENIDKTLKIINISTEIVSFLEKTRELIHNYKNDITQTNIVPLQNYNIYDIIKRINEDSIKIEDVIEELKLSIKNINIDNTLDTINDILEAKENIEDIKDSHNNNKNLFIYSRDHIFDYDTDGKHFVISKRENKAICDGNDIDDYEGIQDDDDIIDDENKGIANNDIQNANINKVMNNYDLNAYISNINFRNEKGFIEILKIILDMIKKINDIANIDIDYDGLSSYLFKKYRGVSTRYEKYLKEFESKNKDDAKKYAKKYSEMIPNHLQSSKNIDKIHLDIVKNVNEKFIETINTIFYSSICYWVIDAQEKILNNSITLNMNYLNPNHIDKLNIRGLLYYTIEIISDFFKYTDSNDYVINIKELKKNLIFIIQNDYKDKDDNILNELLNKNNENFKCKNDKYKGIDDERYYIDKLLFTPSNNSKYEKIHKYIQGCCLRKLDNNFNDISDFENANNGEIIKLKELYSKVRLINKKRDIRFTPPKLIKKKGTKKDNKEGKEDKKDKKGKKDKDIDDDIIMSDDNDVIDDIYMNEIKEKYNNIKYINSKQYIYNINNYKVIEWLESMRDVSELLPNNLIDNLINSEIDDVNTVITDNIKKLKKVKKNINTDFLDCEHINYKEILLNICKILYVNVNSSSKYNDNEILKNKIMTSIKEIKNMINHLYKLNKITYYNDVDADNIDTINKLIISNSLNFPDLLGIENIPTDFISYNASELYEYLKNYLEGKYNRFLTPKEIDEFINEKREEYKNKKLEEYKHLNEEEHEIRRQIKATGIIKDIYNGVNDDDGDGDIDAVDGAADIDDDYKDEEKDDDYNNKNNDNYNTYNDNDIDDDND</sequence>
<evidence type="ECO:0000313" key="2">
    <source>
        <dbReference type="EMBL" id="QHU34834.1"/>
    </source>
</evidence>
<dbReference type="AlphaFoldDB" id="A0A6C0LZ34"/>
<organism evidence="2">
    <name type="scientific">viral metagenome</name>
    <dbReference type="NCBI Taxonomy" id="1070528"/>
    <lineage>
        <taxon>unclassified sequences</taxon>
        <taxon>metagenomes</taxon>
        <taxon>organismal metagenomes</taxon>
    </lineage>
</organism>
<protein>
    <submittedName>
        <fullName evidence="2">Uncharacterized protein</fullName>
    </submittedName>
</protein>
<evidence type="ECO:0000256" key="1">
    <source>
        <dbReference type="SAM" id="MobiDB-lite"/>
    </source>
</evidence>
<accession>A0A6C0LZ34</accession>
<feature type="compositionally biased region" description="Low complexity" evidence="1">
    <location>
        <begin position="1144"/>
        <end position="1155"/>
    </location>
</feature>
<proteinExistence type="predicted"/>
<feature type="region of interest" description="Disordered" evidence="1">
    <location>
        <begin position="1110"/>
        <end position="1163"/>
    </location>
</feature>
<feature type="compositionally biased region" description="Basic and acidic residues" evidence="1">
    <location>
        <begin position="821"/>
        <end position="840"/>
    </location>
</feature>
<reference evidence="2" key="1">
    <citation type="journal article" date="2020" name="Nature">
        <title>Giant virus diversity and host interactions through global metagenomics.</title>
        <authorList>
            <person name="Schulz F."/>
            <person name="Roux S."/>
            <person name="Paez-Espino D."/>
            <person name="Jungbluth S."/>
            <person name="Walsh D.A."/>
            <person name="Denef V.J."/>
            <person name="McMahon K.D."/>
            <person name="Konstantinidis K.T."/>
            <person name="Eloe-Fadrosh E.A."/>
            <person name="Kyrpides N.C."/>
            <person name="Woyke T."/>
        </authorList>
    </citation>
    <scope>NUCLEOTIDE SEQUENCE</scope>
    <source>
        <strain evidence="2">GVMAG-S-1017244-22</strain>
    </source>
</reference>
<name>A0A6C0LZ34_9ZZZZ</name>
<feature type="region of interest" description="Disordered" evidence="1">
    <location>
        <begin position="817"/>
        <end position="840"/>
    </location>
</feature>